<name>A0ABQ6I2A2_9MICO</name>
<gene>
    <name evidence="3" type="ORF">GCM10025864_21210</name>
</gene>
<feature type="domain" description="Nudix hydrolase" evidence="2">
    <location>
        <begin position="2"/>
        <end position="174"/>
    </location>
</feature>
<feature type="region of interest" description="Disordered" evidence="1">
    <location>
        <begin position="73"/>
        <end position="100"/>
    </location>
</feature>
<accession>A0ABQ6I2A2</accession>
<dbReference type="PROSITE" id="PS51462">
    <property type="entry name" value="NUDIX"/>
    <property type="match status" value="1"/>
</dbReference>
<keyword evidence="4" id="KW-1185">Reference proteome</keyword>
<dbReference type="PANTHER" id="PTHR21340:SF7">
    <property type="entry name" value="NUDIX HYDROLASE DOMAIN-CONTAINING PROTEIN"/>
    <property type="match status" value="1"/>
</dbReference>
<organism evidence="3 4">
    <name type="scientific">Luteimicrobium album</name>
    <dbReference type="NCBI Taxonomy" id="1054550"/>
    <lineage>
        <taxon>Bacteria</taxon>
        <taxon>Bacillati</taxon>
        <taxon>Actinomycetota</taxon>
        <taxon>Actinomycetes</taxon>
        <taxon>Micrococcales</taxon>
        <taxon>Luteimicrobium</taxon>
    </lineage>
</organism>
<dbReference type="InterPro" id="IPR015797">
    <property type="entry name" value="NUDIX_hydrolase-like_dom_sf"/>
</dbReference>
<reference evidence="4" key="1">
    <citation type="journal article" date="2019" name="Int. J. Syst. Evol. Microbiol.">
        <title>The Global Catalogue of Microorganisms (GCM) 10K type strain sequencing project: providing services to taxonomists for standard genome sequencing and annotation.</title>
        <authorList>
            <consortium name="The Broad Institute Genomics Platform"/>
            <consortium name="The Broad Institute Genome Sequencing Center for Infectious Disease"/>
            <person name="Wu L."/>
            <person name="Ma J."/>
        </authorList>
    </citation>
    <scope>NUCLEOTIDE SEQUENCE [LARGE SCALE GENOMIC DNA]</scope>
    <source>
        <strain evidence="4">NBRC 106348</strain>
    </source>
</reference>
<dbReference type="RefSeq" id="WP_284293184.1">
    <property type="nucleotide sequence ID" value="NZ_BSUK01000001.1"/>
</dbReference>
<dbReference type="InterPro" id="IPR051325">
    <property type="entry name" value="Nudix_hydrolase_domain"/>
</dbReference>
<protein>
    <submittedName>
        <fullName evidence="3">DNA mismatch repair protein MutT</fullName>
    </submittedName>
</protein>
<dbReference type="Proteomes" id="UP001157091">
    <property type="component" value="Unassembled WGS sequence"/>
</dbReference>
<sequence length="178" mass="19436">MAVTEAAGLVLWRRGAAGVEVLVGHMGGPFWSRKDARAWTIPKGEVEVLPADDDAPARKETLYDAALRETAEELGVQPPSATGPDGAPEPDVPLGTVRNKSGKRVTAWARRVPDGWDLPDPGRPASNTFTLEWPPRSGRTQEFPELDRTRWCPLDDARALVIAAQEELLTRLDTHLEG</sequence>
<dbReference type="InterPro" id="IPR000086">
    <property type="entry name" value="NUDIX_hydrolase_dom"/>
</dbReference>
<evidence type="ECO:0000313" key="4">
    <source>
        <dbReference type="Proteomes" id="UP001157091"/>
    </source>
</evidence>
<proteinExistence type="predicted"/>
<dbReference type="PANTHER" id="PTHR21340">
    <property type="entry name" value="DIADENOSINE 5,5-P1,P4-TETRAPHOSPHATE PYROPHOSPHOHYDROLASE MUTT"/>
    <property type="match status" value="1"/>
</dbReference>
<dbReference type="Gene3D" id="3.90.79.10">
    <property type="entry name" value="Nucleoside Triphosphate Pyrophosphohydrolase"/>
    <property type="match status" value="1"/>
</dbReference>
<feature type="region of interest" description="Disordered" evidence="1">
    <location>
        <begin position="116"/>
        <end position="141"/>
    </location>
</feature>
<dbReference type="EMBL" id="BSUK01000001">
    <property type="protein sequence ID" value="GMA24362.1"/>
    <property type="molecule type" value="Genomic_DNA"/>
</dbReference>
<dbReference type="Pfam" id="PF00293">
    <property type="entry name" value="NUDIX"/>
    <property type="match status" value="1"/>
</dbReference>
<comment type="caution">
    <text evidence="3">The sequence shown here is derived from an EMBL/GenBank/DDBJ whole genome shotgun (WGS) entry which is preliminary data.</text>
</comment>
<dbReference type="SUPFAM" id="SSF55811">
    <property type="entry name" value="Nudix"/>
    <property type="match status" value="1"/>
</dbReference>
<evidence type="ECO:0000259" key="2">
    <source>
        <dbReference type="PROSITE" id="PS51462"/>
    </source>
</evidence>
<evidence type="ECO:0000313" key="3">
    <source>
        <dbReference type="EMBL" id="GMA24362.1"/>
    </source>
</evidence>
<evidence type="ECO:0000256" key="1">
    <source>
        <dbReference type="SAM" id="MobiDB-lite"/>
    </source>
</evidence>